<evidence type="ECO:0000256" key="3">
    <source>
        <dbReference type="ARBA" id="ARBA00022553"/>
    </source>
</evidence>
<evidence type="ECO:0000259" key="6">
    <source>
        <dbReference type="PROSITE" id="PS50109"/>
    </source>
</evidence>
<keyword evidence="4" id="KW-0808">Transferase</keyword>
<dbReference type="InterPro" id="IPR052162">
    <property type="entry name" value="Sensor_kinase/Photoreceptor"/>
</dbReference>
<accession>A0ABS8U0W2</accession>
<reference evidence="9 10" key="1">
    <citation type="submission" date="2021-12" db="EMBL/GenBank/DDBJ databases">
        <title>Mucilaginibacter roseus genome.</title>
        <authorList>
            <person name="Ferreira J.R."/>
            <person name="Newman J.D."/>
        </authorList>
    </citation>
    <scope>NUCLEOTIDE SEQUENCE [LARGE SCALE GENOMIC DNA]</scope>
    <source>
        <strain evidence="9 10">LMG 28454</strain>
    </source>
</reference>
<feature type="domain" description="PAC" evidence="8">
    <location>
        <begin position="345"/>
        <end position="397"/>
    </location>
</feature>
<evidence type="ECO:0000256" key="4">
    <source>
        <dbReference type="ARBA" id="ARBA00022679"/>
    </source>
</evidence>
<dbReference type="PRINTS" id="PR00344">
    <property type="entry name" value="BCTRLSENSOR"/>
</dbReference>
<proteinExistence type="predicted"/>
<organism evidence="9 10">
    <name type="scientific">Mucilaginibacter roseus</name>
    <dbReference type="NCBI Taxonomy" id="1528868"/>
    <lineage>
        <taxon>Bacteria</taxon>
        <taxon>Pseudomonadati</taxon>
        <taxon>Bacteroidota</taxon>
        <taxon>Sphingobacteriia</taxon>
        <taxon>Sphingobacteriales</taxon>
        <taxon>Sphingobacteriaceae</taxon>
        <taxon>Mucilaginibacter</taxon>
    </lineage>
</organism>
<dbReference type="SUPFAM" id="SSF55785">
    <property type="entry name" value="PYP-like sensor domain (PAS domain)"/>
    <property type="match status" value="3"/>
</dbReference>
<dbReference type="PANTHER" id="PTHR43304">
    <property type="entry name" value="PHYTOCHROME-LIKE PROTEIN CPH1"/>
    <property type="match status" value="1"/>
</dbReference>
<feature type="domain" description="PAC" evidence="8">
    <location>
        <begin position="90"/>
        <end position="143"/>
    </location>
</feature>
<comment type="caution">
    <text evidence="9">The sequence shown here is derived from an EMBL/GenBank/DDBJ whole genome shotgun (WGS) entry which is preliminary data.</text>
</comment>
<dbReference type="InterPro" id="IPR035965">
    <property type="entry name" value="PAS-like_dom_sf"/>
</dbReference>
<evidence type="ECO:0000259" key="8">
    <source>
        <dbReference type="PROSITE" id="PS50113"/>
    </source>
</evidence>
<keyword evidence="3" id="KW-0597">Phosphoprotein</keyword>
<dbReference type="PROSITE" id="PS50112">
    <property type="entry name" value="PAS"/>
    <property type="match status" value="1"/>
</dbReference>
<dbReference type="SMART" id="SM00091">
    <property type="entry name" value="PAS"/>
    <property type="match status" value="1"/>
</dbReference>
<sequence>MIFLAIATNRTEMKDDVYKIVADHDLAGFWDFDIPNIKWTASLSFKKMLGYDESEHPLPDSWEKLVFDDDWDMVRRHINQSIEKGGAKPFNITPRFWHRNGSVRWINCKGNVVEHDAENRPTRLVGINVDVTRHVLAEQELTNNKDLLNKTNLSIKLGGWEIDIENNTLAWTQVTKQLYGADIDYTPTVSVMYNMYKPGRCQTLMHEAFSNIVETGESFDVETIMVSQHGKEVWVRIIAHAEFEDRQCSKIYGTLQDISEQVAVRHNLKNSEERFESAFENSPTGMALVSPEGKWLKVNGTLANSLGYTPEEFSELTFQEITHPEDLDADLELLEKLVKDDIPKYEMEKRYFHKNGNIVWALLSVSIVRDSDGNPLHFVSHVYDITEKKLQHRRIQETLDIVGDQNNRLLNFAYIVSHNLRTHSGNFQSLIELVNDPNTSNEEKQEYLQLLESVSNQLNETILNLNDVVSIQANRHLQKTPVNLYEYVQKTIETLTPDIIRYDVTIENNVAPDANIYFHPAYLESILLNFLTNAIKYRSADRKPLIQVNLTNCQHKDYLTITDNGIGIDMSKHGNDLFGMYKTFHGNADARGIGLFITKNQIEAMGGKIEVESAVNLGTTFKISLPKS</sequence>
<dbReference type="SMART" id="SM00387">
    <property type="entry name" value="HATPase_c"/>
    <property type="match status" value="1"/>
</dbReference>
<evidence type="ECO:0000256" key="1">
    <source>
        <dbReference type="ARBA" id="ARBA00000085"/>
    </source>
</evidence>
<feature type="domain" description="PAC" evidence="8">
    <location>
        <begin position="219"/>
        <end position="270"/>
    </location>
</feature>
<dbReference type="CDD" id="cd00130">
    <property type="entry name" value="PAS"/>
    <property type="match status" value="1"/>
</dbReference>
<dbReference type="PANTHER" id="PTHR43304:SF1">
    <property type="entry name" value="PAC DOMAIN-CONTAINING PROTEIN"/>
    <property type="match status" value="1"/>
</dbReference>
<comment type="catalytic activity">
    <reaction evidence="1">
        <text>ATP + protein L-histidine = ADP + protein N-phospho-L-histidine.</text>
        <dbReference type="EC" id="2.7.13.3"/>
    </reaction>
</comment>
<evidence type="ECO:0000256" key="2">
    <source>
        <dbReference type="ARBA" id="ARBA00012438"/>
    </source>
</evidence>
<dbReference type="Proteomes" id="UP001199919">
    <property type="component" value="Unassembled WGS sequence"/>
</dbReference>
<dbReference type="InterPro" id="IPR000700">
    <property type="entry name" value="PAS-assoc_C"/>
</dbReference>
<dbReference type="Gene3D" id="3.30.565.10">
    <property type="entry name" value="Histidine kinase-like ATPase, C-terminal domain"/>
    <property type="match status" value="1"/>
</dbReference>
<feature type="domain" description="Histidine kinase" evidence="6">
    <location>
        <begin position="415"/>
        <end position="628"/>
    </location>
</feature>
<dbReference type="InterPro" id="IPR013655">
    <property type="entry name" value="PAS_fold_3"/>
</dbReference>
<dbReference type="PROSITE" id="PS50113">
    <property type="entry name" value="PAC"/>
    <property type="match status" value="3"/>
</dbReference>
<dbReference type="SUPFAM" id="SSF55874">
    <property type="entry name" value="ATPase domain of HSP90 chaperone/DNA topoisomerase II/histidine kinase"/>
    <property type="match status" value="1"/>
</dbReference>
<dbReference type="InterPro" id="IPR004358">
    <property type="entry name" value="Sig_transdc_His_kin-like_C"/>
</dbReference>
<dbReference type="InterPro" id="IPR003594">
    <property type="entry name" value="HATPase_dom"/>
</dbReference>
<dbReference type="Pfam" id="PF02518">
    <property type="entry name" value="HATPase_c"/>
    <property type="match status" value="1"/>
</dbReference>
<evidence type="ECO:0000313" key="10">
    <source>
        <dbReference type="Proteomes" id="UP001199919"/>
    </source>
</evidence>
<dbReference type="InterPro" id="IPR036890">
    <property type="entry name" value="HATPase_C_sf"/>
</dbReference>
<dbReference type="Gene3D" id="1.10.287.130">
    <property type="match status" value="1"/>
</dbReference>
<dbReference type="RefSeq" id="WP_232175458.1">
    <property type="nucleotide sequence ID" value="NZ_JAJPWV010000001.1"/>
</dbReference>
<dbReference type="InterPro" id="IPR005467">
    <property type="entry name" value="His_kinase_dom"/>
</dbReference>
<protein>
    <recommendedName>
        <fullName evidence="2">histidine kinase</fullName>
        <ecNumber evidence="2">2.7.13.3</ecNumber>
    </recommendedName>
</protein>
<dbReference type="Pfam" id="PF08447">
    <property type="entry name" value="PAS_3"/>
    <property type="match status" value="2"/>
</dbReference>
<dbReference type="EMBL" id="JAJPWV010000001">
    <property type="protein sequence ID" value="MCD8739559.1"/>
    <property type="molecule type" value="Genomic_DNA"/>
</dbReference>
<evidence type="ECO:0000313" key="9">
    <source>
        <dbReference type="EMBL" id="MCD8739559.1"/>
    </source>
</evidence>
<gene>
    <name evidence="9" type="ORF">LT679_03005</name>
</gene>
<evidence type="ECO:0000259" key="7">
    <source>
        <dbReference type="PROSITE" id="PS50112"/>
    </source>
</evidence>
<name>A0ABS8U0W2_9SPHI</name>
<feature type="domain" description="PAS" evidence="7">
    <location>
        <begin position="271"/>
        <end position="341"/>
    </location>
</feature>
<dbReference type="SMART" id="SM00086">
    <property type="entry name" value="PAC"/>
    <property type="match status" value="3"/>
</dbReference>
<dbReference type="PROSITE" id="PS50109">
    <property type="entry name" value="HIS_KIN"/>
    <property type="match status" value="1"/>
</dbReference>
<dbReference type="Pfam" id="PF13426">
    <property type="entry name" value="PAS_9"/>
    <property type="match status" value="1"/>
</dbReference>
<dbReference type="InterPro" id="IPR000014">
    <property type="entry name" value="PAS"/>
</dbReference>
<dbReference type="EC" id="2.7.13.3" evidence="2"/>
<keyword evidence="5" id="KW-0418">Kinase</keyword>
<evidence type="ECO:0000256" key="5">
    <source>
        <dbReference type="ARBA" id="ARBA00022777"/>
    </source>
</evidence>
<dbReference type="Gene3D" id="3.30.450.20">
    <property type="entry name" value="PAS domain"/>
    <property type="match status" value="3"/>
</dbReference>
<keyword evidence="10" id="KW-1185">Reference proteome</keyword>
<dbReference type="NCBIfam" id="TIGR00229">
    <property type="entry name" value="sensory_box"/>
    <property type="match status" value="2"/>
</dbReference>
<dbReference type="InterPro" id="IPR001610">
    <property type="entry name" value="PAC"/>
</dbReference>